<dbReference type="InterPro" id="IPR002634">
    <property type="entry name" value="BolA"/>
</dbReference>
<dbReference type="OMA" id="CLGGFGK"/>
<reference evidence="3" key="2">
    <citation type="submission" date="2010-11" db="EMBL/GenBank/DDBJ databases">
        <authorList>
            <consortium name="The Broad Institute Genome Sequencing Platform"/>
            <person name="Earl A."/>
            <person name="Ward D."/>
            <person name="Feldgarden M."/>
            <person name="Gevers D."/>
            <person name="Butler R."/>
            <person name="Young S.K."/>
            <person name="Zeng Q."/>
            <person name="Gargeya S."/>
            <person name="Fitzgerald M."/>
            <person name="Haas B."/>
            <person name="Abouelleil A."/>
            <person name="Alvarado L."/>
            <person name="Arachchi H.M."/>
            <person name="Berlin A."/>
            <person name="Brown A."/>
            <person name="Chapman S.B."/>
            <person name="Chen Z."/>
            <person name="Dunbar C."/>
            <person name="Freedman E."/>
            <person name="Gearin G."/>
            <person name="Gellesch M."/>
            <person name="Goldberg J."/>
            <person name="Griggs A."/>
            <person name="Gujja S."/>
            <person name="Heilman E."/>
            <person name="Heiman D."/>
            <person name="Howarth C."/>
            <person name="Larson L."/>
            <person name="Lui A."/>
            <person name="MacDonald P.J.P."/>
            <person name="Mehta T."/>
            <person name="Montmayeur A."/>
            <person name="Murphy C."/>
            <person name="Neiman D."/>
            <person name="Pearson M."/>
            <person name="Priest M."/>
            <person name="Roberts A."/>
            <person name="Saif S."/>
            <person name="Shea T."/>
            <person name="Shenoy N."/>
            <person name="Sisk P."/>
            <person name="Stolte C."/>
            <person name="Sykes S."/>
            <person name="White J."/>
            <person name="Yandava C."/>
            <person name="Wortman J."/>
            <person name="Nusbaum C."/>
            <person name="Birren B."/>
        </authorList>
    </citation>
    <scope>NUCLEOTIDE SEQUENCE</scope>
    <source>
        <strain evidence="3">P1A1 Lamole</strain>
    </source>
</reference>
<reference evidence="3 5" key="3">
    <citation type="journal article" date="2015" name="BMC Genomics">
        <title>Sex and parasites: genomic and transcriptomic analysis of Microbotryum lychnidis-dioicae, the biotrophic and plant-castrating anther smut fungus.</title>
        <authorList>
            <person name="Perlin M.H."/>
            <person name="Amselem J."/>
            <person name="Fontanillas E."/>
            <person name="Toh S.S."/>
            <person name="Chen Z."/>
            <person name="Goldberg J."/>
            <person name="Duplessis S."/>
            <person name="Henrissat B."/>
            <person name="Young S."/>
            <person name="Zeng Q."/>
            <person name="Aguileta G."/>
            <person name="Petit E."/>
            <person name="Badouin H."/>
            <person name="Andrews J."/>
            <person name="Razeeq D."/>
            <person name="Gabaldon T."/>
            <person name="Quesneville H."/>
            <person name="Giraud T."/>
            <person name="Hood M.E."/>
            <person name="Schultz D.J."/>
            <person name="Cuomo C.A."/>
        </authorList>
    </citation>
    <scope>NUCLEOTIDE SEQUENCE [LARGE SCALE GENOMIC DNA]</scope>
    <source>
        <strain evidence="3">P1A1 Lamole</strain>
        <strain evidence="5">p1A1 Lamole</strain>
    </source>
</reference>
<feature type="compositionally biased region" description="Basic and acidic residues" evidence="2">
    <location>
        <begin position="37"/>
        <end position="52"/>
    </location>
</feature>
<dbReference type="Pfam" id="PF01722">
    <property type="entry name" value="BolA"/>
    <property type="match status" value="1"/>
</dbReference>
<dbReference type="PANTHER" id="PTHR46230:SF7">
    <property type="entry name" value="BOLA-LIKE PROTEIN 1"/>
    <property type="match status" value="1"/>
</dbReference>
<dbReference type="InterPro" id="IPR036065">
    <property type="entry name" value="BolA-like_sf"/>
</dbReference>
<proteinExistence type="inferred from homology"/>
<keyword evidence="5" id="KW-1185">Reference proteome</keyword>
<reference evidence="4" key="4">
    <citation type="submission" date="2015-06" db="UniProtKB">
        <authorList>
            <consortium name="EnsemblFungi"/>
        </authorList>
    </citation>
    <scope>IDENTIFICATION</scope>
</reference>
<dbReference type="EMBL" id="GL541710">
    <property type="protein sequence ID" value="KDE04300.1"/>
    <property type="molecule type" value="Genomic_DNA"/>
</dbReference>
<reference evidence="5" key="1">
    <citation type="submission" date="2010-11" db="EMBL/GenBank/DDBJ databases">
        <title>The genome sequence of Microbotryum violaceum strain p1A1 Lamole.</title>
        <authorList>
            <person name="Cuomo C."/>
            <person name="Perlin M."/>
            <person name="Young S.K."/>
            <person name="Zeng Q."/>
            <person name="Gargeya S."/>
            <person name="Alvarado L."/>
            <person name="Berlin A."/>
            <person name="Chapman S.B."/>
            <person name="Chen Z."/>
            <person name="Freedman E."/>
            <person name="Gellesch M."/>
            <person name="Goldberg J."/>
            <person name="Griggs A."/>
            <person name="Gujja S."/>
            <person name="Heilman E."/>
            <person name="Heiman D."/>
            <person name="Howarth C."/>
            <person name="Mehta T."/>
            <person name="Neiman D."/>
            <person name="Pearson M."/>
            <person name="Roberts A."/>
            <person name="Saif S."/>
            <person name="Shea T."/>
            <person name="Shenoy N."/>
            <person name="Sisk P."/>
            <person name="Stolte C."/>
            <person name="Sykes S."/>
            <person name="White J."/>
            <person name="Yandava C."/>
            <person name="Haas B."/>
            <person name="Nusbaum C."/>
            <person name="Birren B."/>
        </authorList>
    </citation>
    <scope>NUCLEOTIDE SEQUENCE [LARGE SCALE GENOMIC DNA]</scope>
    <source>
        <strain evidence="5">p1A1 Lamole</strain>
    </source>
</reference>
<dbReference type="EMBL" id="AEIJ01000536">
    <property type="status" value="NOT_ANNOTATED_CDS"/>
    <property type="molecule type" value="Genomic_DNA"/>
</dbReference>
<dbReference type="AlphaFoldDB" id="U5HDP7"/>
<evidence type="ECO:0000313" key="4">
    <source>
        <dbReference type="EnsemblFungi" id="MVLG_05257T1"/>
    </source>
</evidence>
<dbReference type="PANTHER" id="PTHR46230">
    <property type="match status" value="1"/>
</dbReference>
<dbReference type="OrthoDB" id="411584at2759"/>
<feature type="region of interest" description="Disordered" evidence="2">
    <location>
        <begin position="21"/>
        <end position="82"/>
    </location>
</feature>
<dbReference type="Proteomes" id="UP000017200">
    <property type="component" value="Unassembled WGS sequence"/>
</dbReference>
<dbReference type="GO" id="GO:0044572">
    <property type="term" value="P:[4Fe-4S] cluster assembly"/>
    <property type="evidence" value="ECO:0007669"/>
    <property type="project" value="TreeGrafter"/>
</dbReference>
<dbReference type="HOGENOM" id="CLU_109462_2_0_1"/>
<evidence type="ECO:0000313" key="5">
    <source>
        <dbReference type="Proteomes" id="UP000017200"/>
    </source>
</evidence>
<dbReference type="GO" id="GO:0005759">
    <property type="term" value="C:mitochondrial matrix"/>
    <property type="evidence" value="ECO:0007669"/>
    <property type="project" value="TreeGrafter"/>
</dbReference>
<protein>
    <recommendedName>
        <fullName evidence="6">BolA protein</fullName>
    </recommendedName>
</protein>
<dbReference type="EnsemblFungi" id="MVLG_05257T1">
    <property type="protein sequence ID" value="MVLG_05257T1"/>
    <property type="gene ID" value="MVLG_05257"/>
</dbReference>
<evidence type="ECO:0000256" key="1">
    <source>
        <dbReference type="RuleBase" id="RU003860"/>
    </source>
</evidence>
<evidence type="ECO:0000313" key="3">
    <source>
        <dbReference type="EMBL" id="KDE04300.1"/>
    </source>
</evidence>
<comment type="similarity">
    <text evidence="1">Belongs to the BolA/IbaG family.</text>
</comment>
<feature type="compositionally biased region" description="Low complexity" evidence="2">
    <location>
        <begin position="21"/>
        <end position="36"/>
    </location>
</feature>
<organism evidence="3">
    <name type="scientific">Microbotryum lychnidis-dioicae (strain p1A1 Lamole / MvSl-1064)</name>
    <name type="common">Anther smut fungus</name>
    <dbReference type="NCBI Taxonomy" id="683840"/>
    <lineage>
        <taxon>Eukaryota</taxon>
        <taxon>Fungi</taxon>
        <taxon>Dikarya</taxon>
        <taxon>Basidiomycota</taxon>
        <taxon>Pucciniomycotina</taxon>
        <taxon>Microbotryomycetes</taxon>
        <taxon>Microbotryales</taxon>
        <taxon>Microbotryaceae</taxon>
        <taxon>Microbotryum</taxon>
    </lineage>
</organism>
<name>U5HDP7_USTV1</name>
<evidence type="ECO:0000256" key="2">
    <source>
        <dbReference type="SAM" id="MobiDB-lite"/>
    </source>
</evidence>
<dbReference type="SUPFAM" id="SSF82657">
    <property type="entry name" value="BolA-like"/>
    <property type="match status" value="1"/>
</dbReference>
<feature type="compositionally biased region" description="Low complexity" evidence="2">
    <location>
        <begin position="59"/>
        <end position="68"/>
    </location>
</feature>
<sequence length="139" mass="15064">MLSSIPKISFTRTLYQATRSSPLSRSLRTSSSLMSSSHHEPGPIEASIHEKLTTSLSPSHLSISNDSASHSHHSAMRSIGGGSGETHFTVEIVSERFEGLRAIQRHRLVNNSLKELFQIKGLHALAITAKSPNEVAGKP</sequence>
<dbReference type="Gene3D" id="3.30.300.90">
    <property type="entry name" value="BolA-like"/>
    <property type="match status" value="1"/>
</dbReference>
<accession>U5HDP7</accession>
<evidence type="ECO:0008006" key="6">
    <source>
        <dbReference type="Google" id="ProtNLM"/>
    </source>
</evidence>
<gene>
    <name evidence="3" type="ORF">MVLG_05257</name>
</gene>